<evidence type="ECO:0000313" key="2">
    <source>
        <dbReference type="Proteomes" id="UP000266677"/>
    </source>
</evidence>
<name>A0A3A4JWV1_9NOCA</name>
<protein>
    <recommendedName>
        <fullName evidence="3">DUF3558 domain-containing protein</fullName>
    </recommendedName>
</protein>
<accession>A0A3A4JWV1</accession>
<sequence>MVEDSMVRWLAMIAALLVTAVACGRGEAAQSSAAPADFWAAAPQNTAQYWSVYERARAIDPCALLPRAGLAPLGAVRTVAVKGLDSCAAELDSDQPRGVVRVDLRVLAGTVDELGARVGTTKHFDGATALVIADKDTRADKQVPPTGDRACTVNTKFPAHAGFSISVTVPRGIEPCPAAEAVSRTAVAAWKQQPRQEDSIPTVRTVLTGADPCAVTPRLAATVDPDKQQLYACALPYGGTEFALLYEYQSQRALEAGEPVLIADHTVYRHEGNGSPYLEVQVGPAYADGEDGPLAPAVWLGGKDESSLVQIMYQVLQLFPN</sequence>
<comment type="caution">
    <text evidence="1">The sequence shown here is derived from an EMBL/GenBank/DDBJ whole genome shotgun (WGS) entry which is preliminary data.</text>
</comment>
<proteinExistence type="predicted"/>
<dbReference type="Proteomes" id="UP000266677">
    <property type="component" value="Unassembled WGS sequence"/>
</dbReference>
<reference evidence="1 2" key="1">
    <citation type="submission" date="2018-09" db="EMBL/GenBank/DDBJ databases">
        <title>YIM PH21274 draft genome.</title>
        <authorList>
            <person name="Miao C."/>
        </authorList>
    </citation>
    <scope>NUCLEOTIDE SEQUENCE [LARGE SCALE GENOMIC DNA]</scope>
    <source>
        <strain evidence="1 2">YIM PH 21724</strain>
    </source>
</reference>
<dbReference type="EMBL" id="QZFU01000019">
    <property type="protein sequence ID" value="RJO75049.1"/>
    <property type="molecule type" value="Genomic_DNA"/>
</dbReference>
<organism evidence="1 2">
    <name type="scientific">Nocardia panacis</name>
    <dbReference type="NCBI Taxonomy" id="2340916"/>
    <lineage>
        <taxon>Bacteria</taxon>
        <taxon>Bacillati</taxon>
        <taxon>Actinomycetota</taxon>
        <taxon>Actinomycetes</taxon>
        <taxon>Mycobacteriales</taxon>
        <taxon>Nocardiaceae</taxon>
        <taxon>Nocardia</taxon>
    </lineage>
</organism>
<dbReference type="AlphaFoldDB" id="A0A3A4JWV1"/>
<gene>
    <name evidence="1" type="ORF">D5S18_16815</name>
</gene>
<evidence type="ECO:0000313" key="1">
    <source>
        <dbReference type="EMBL" id="RJO75049.1"/>
    </source>
</evidence>
<keyword evidence="2" id="KW-1185">Reference proteome</keyword>
<evidence type="ECO:0008006" key="3">
    <source>
        <dbReference type="Google" id="ProtNLM"/>
    </source>
</evidence>